<organism evidence="2 3">
    <name type="scientific">Sneathiella sedimenti</name>
    <dbReference type="NCBI Taxonomy" id="2816034"/>
    <lineage>
        <taxon>Bacteria</taxon>
        <taxon>Pseudomonadati</taxon>
        <taxon>Pseudomonadota</taxon>
        <taxon>Alphaproteobacteria</taxon>
        <taxon>Sneathiellales</taxon>
        <taxon>Sneathiellaceae</taxon>
        <taxon>Sneathiella</taxon>
    </lineage>
</organism>
<protein>
    <recommendedName>
        <fullName evidence="4">Antifreeze glycopeptide</fullName>
    </recommendedName>
</protein>
<evidence type="ECO:0000256" key="1">
    <source>
        <dbReference type="SAM" id="MobiDB-lite"/>
    </source>
</evidence>
<comment type="caution">
    <text evidence="2">The sequence shown here is derived from an EMBL/GenBank/DDBJ whole genome shotgun (WGS) entry which is preliminary data.</text>
</comment>
<gene>
    <name evidence="2" type="ORF">J0X12_01445</name>
</gene>
<dbReference type="RefSeq" id="WP_207041260.1">
    <property type="nucleotide sequence ID" value="NZ_JAFLNC010000001.1"/>
</dbReference>
<keyword evidence="3" id="KW-1185">Reference proteome</keyword>
<accession>A0ABS3F1I8</accession>
<dbReference type="Proteomes" id="UP000664761">
    <property type="component" value="Unassembled WGS sequence"/>
</dbReference>
<evidence type="ECO:0000313" key="3">
    <source>
        <dbReference type="Proteomes" id="UP000664761"/>
    </source>
</evidence>
<sequence length="600" mass="63336">MTSSPNRLRLLYSISLAIAGLGAVIATPLAQEKPRNLVPSLSQSAPAIQTEKGPATASPAPSAPQKNVLEGNRIKGAVVVQSLGGLNPASIGTLSTANGGLGTDMWQGTSQERVLTLLKILPVSKASPQMQKLYRRLLLTAAAIPQGQGETKELIKLRLEKLMAAGLVTDASDLVNRIPASSITPELNRIATEILLFQGQDEEACKIVDRTKTATNDNFWTKADVFCNIVAGNMARAEIGVSLLDEAAGDDALFFALYDRLAGGSAALPENGQPLTALHFAMMSRAEVLLPVTSMETAGNAYLWAVAMDDAADINARFTAAYESLSAGSIPAILPRRLINEGAFQEGAEEKPDLGQIANLYREALGSNDEEEKANLLGELWAAGARDGSYFATSSLSMPLLSGMTASEYGDVFELDALRHSLLEKEDAIAALWERAVRRGALRGDFEARESARKFIARADAYMLISGVSGIARWNAANFNAADFDHGDNVDSGENAGLYLAALDAFGEPVSTDLWAAALAAGQMPRSGFSNLVIEKNLKIAAEAGRVGETVALALAAVGAEGPGKMSTGTLIEVLKALKTIGLETEARQLALEAAVSRNL</sequence>
<feature type="region of interest" description="Disordered" evidence="1">
    <location>
        <begin position="47"/>
        <end position="66"/>
    </location>
</feature>
<name>A0ABS3F1I8_9PROT</name>
<proteinExistence type="predicted"/>
<evidence type="ECO:0000313" key="2">
    <source>
        <dbReference type="EMBL" id="MBO0332259.1"/>
    </source>
</evidence>
<feature type="compositionally biased region" description="Low complexity" evidence="1">
    <location>
        <begin position="54"/>
        <end position="64"/>
    </location>
</feature>
<evidence type="ECO:0008006" key="4">
    <source>
        <dbReference type="Google" id="ProtNLM"/>
    </source>
</evidence>
<dbReference type="EMBL" id="JAFLNC010000001">
    <property type="protein sequence ID" value="MBO0332259.1"/>
    <property type="molecule type" value="Genomic_DNA"/>
</dbReference>
<reference evidence="2 3" key="1">
    <citation type="submission" date="2021-03" db="EMBL/GenBank/DDBJ databases">
        <title>Sneathiella sp. CAU 1612 isolated from Kang Won-do.</title>
        <authorList>
            <person name="Kim W."/>
        </authorList>
    </citation>
    <scope>NUCLEOTIDE SEQUENCE [LARGE SCALE GENOMIC DNA]</scope>
    <source>
        <strain evidence="2 3">CAU 1612</strain>
    </source>
</reference>